<accession>A0A834XD47</accession>
<dbReference type="Pfam" id="PF11883">
    <property type="entry name" value="DUF3403"/>
    <property type="match status" value="1"/>
</dbReference>
<dbReference type="GO" id="GO:0030246">
    <property type="term" value="F:carbohydrate binding"/>
    <property type="evidence" value="ECO:0007669"/>
    <property type="project" value="UniProtKB-KW"/>
</dbReference>
<keyword evidence="2" id="KW-0418">Kinase</keyword>
<keyword evidence="2" id="KW-0808">Transferase</keyword>
<keyword evidence="3" id="KW-1185">Reference proteome</keyword>
<reference evidence="2" key="1">
    <citation type="submission" date="2020-09" db="EMBL/GenBank/DDBJ databases">
        <title>Genome-Enabled Discovery of Anthraquinone Biosynthesis in Senna tora.</title>
        <authorList>
            <person name="Kang S.-H."/>
            <person name="Pandey R.P."/>
            <person name="Lee C.-M."/>
            <person name="Sim J.-S."/>
            <person name="Jeong J.-T."/>
            <person name="Choi B.-S."/>
            <person name="Jung M."/>
            <person name="Ginzburg D."/>
            <person name="Zhao K."/>
            <person name="Won S.Y."/>
            <person name="Oh T.-J."/>
            <person name="Yu Y."/>
            <person name="Kim N.-H."/>
            <person name="Lee O.R."/>
            <person name="Lee T.-H."/>
            <person name="Bashyal P."/>
            <person name="Kim T.-S."/>
            <person name="Lee W.-H."/>
            <person name="Kawkins C."/>
            <person name="Kim C.-K."/>
            <person name="Kim J.S."/>
            <person name="Ahn B.O."/>
            <person name="Rhee S.Y."/>
            <person name="Sohng J.K."/>
        </authorList>
    </citation>
    <scope>NUCLEOTIDE SEQUENCE</scope>
    <source>
        <tissue evidence="2">Leaf</tissue>
    </source>
</reference>
<name>A0A834XD47_9FABA</name>
<dbReference type="GO" id="GO:0004674">
    <property type="term" value="F:protein serine/threonine kinase activity"/>
    <property type="evidence" value="ECO:0007669"/>
    <property type="project" value="InterPro"/>
</dbReference>
<evidence type="ECO:0000313" key="2">
    <source>
        <dbReference type="EMBL" id="KAF7842137.1"/>
    </source>
</evidence>
<dbReference type="Proteomes" id="UP000634136">
    <property type="component" value="Unassembled WGS sequence"/>
</dbReference>
<proteinExistence type="predicted"/>
<keyword evidence="2" id="KW-0675">Receptor</keyword>
<comment type="caution">
    <text evidence="2">The sequence shown here is derived from an EMBL/GenBank/DDBJ whole genome shotgun (WGS) entry which is preliminary data.</text>
</comment>
<dbReference type="InterPro" id="IPR021820">
    <property type="entry name" value="S-locus_recpt_kinase_C"/>
</dbReference>
<protein>
    <submittedName>
        <fullName evidence="2">G-type lectin S-receptor-like serine/threonine-protein kinase</fullName>
    </submittedName>
</protein>
<sequence>MATVISMLHSEIIDIPPPRQPAFIHKQTMPCSENAIQICDELCSINAVPITNLYGR</sequence>
<evidence type="ECO:0000259" key="1">
    <source>
        <dbReference type="Pfam" id="PF11883"/>
    </source>
</evidence>
<keyword evidence="2" id="KW-0430">Lectin</keyword>
<feature type="domain" description="S-locus receptor kinase C-terminal" evidence="1">
    <location>
        <begin position="10"/>
        <end position="56"/>
    </location>
</feature>
<dbReference type="OrthoDB" id="1433552at2759"/>
<gene>
    <name evidence="2" type="ORF">G2W53_004435</name>
</gene>
<organism evidence="2 3">
    <name type="scientific">Senna tora</name>
    <dbReference type="NCBI Taxonomy" id="362788"/>
    <lineage>
        <taxon>Eukaryota</taxon>
        <taxon>Viridiplantae</taxon>
        <taxon>Streptophyta</taxon>
        <taxon>Embryophyta</taxon>
        <taxon>Tracheophyta</taxon>
        <taxon>Spermatophyta</taxon>
        <taxon>Magnoliopsida</taxon>
        <taxon>eudicotyledons</taxon>
        <taxon>Gunneridae</taxon>
        <taxon>Pentapetalae</taxon>
        <taxon>rosids</taxon>
        <taxon>fabids</taxon>
        <taxon>Fabales</taxon>
        <taxon>Fabaceae</taxon>
        <taxon>Caesalpinioideae</taxon>
        <taxon>Cassia clade</taxon>
        <taxon>Senna</taxon>
    </lineage>
</organism>
<dbReference type="AlphaFoldDB" id="A0A834XD47"/>
<evidence type="ECO:0000313" key="3">
    <source>
        <dbReference type="Proteomes" id="UP000634136"/>
    </source>
</evidence>
<dbReference type="EMBL" id="JAAIUW010000002">
    <property type="protein sequence ID" value="KAF7842137.1"/>
    <property type="molecule type" value="Genomic_DNA"/>
</dbReference>